<dbReference type="InterPro" id="IPR055260">
    <property type="entry name" value="Ndc80_CH"/>
</dbReference>
<evidence type="ECO:0000256" key="8">
    <source>
        <dbReference type="ARBA" id="ARBA00023306"/>
    </source>
</evidence>
<dbReference type="EMBL" id="JALJOT010000013">
    <property type="protein sequence ID" value="KAK9904158.1"/>
    <property type="molecule type" value="Genomic_DNA"/>
</dbReference>
<accession>A0ABR2YFA7</accession>
<dbReference type="Pfam" id="PF24487">
    <property type="entry name" value="NDC80_loop"/>
    <property type="match status" value="1"/>
</dbReference>
<dbReference type="InterPro" id="IPR005550">
    <property type="entry name" value="Kinetochore_Ndc80"/>
</dbReference>
<comment type="subcellular location">
    <subcellularLocation>
        <location evidence="10">Chromosome</location>
        <location evidence="10">Centromere</location>
        <location evidence="10">Kinetochore</location>
    </subcellularLocation>
    <subcellularLocation>
        <location evidence="10">Nucleus</location>
    </subcellularLocation>
</comment>
<dbReference type="PANTHER" id="PTHR10643">
    <property type="entry name" value="KINETOCHORE PROTEIN NDC80"/>
    <property type="match status" value="1"/>
</dbReference>
<feature type="region of interest" description="Disordered" evidence="12">
    <location>
        <begin position="58"/>
        <end position="83"/>
    </location>
</feature>
<evidence type="ECO:0000256" key="3">
    <source>
        <dbReference type="ARBA" id="ARBA00022618"/>
    </source>
</evidence>
<comment type="similarity">
    <text evidence="1 10">Belongs to the NDC80/HEC1 family.</text>
</comment>
<organism evidence="15 16">
    <name type="scientific">Coccomyxa subellipsoidea</name>
    <dbReference type="NCBI Taxonomy" id="248742"/>
    <lineage>
        <taxon>Eukaryota</taxon>
        <taxon>Viridiplantae</taxon>
        <taxon>Chlorophyta</taxon>
        <taxon>core chlorophytes</taxon>
        <taxon>Trebouxiophyceae</taxon>
        <taxon>Trebouxiophyceae incertae sedis</taxon>
        <taxon>Coccomyxaceae</taxon>
        <taxon>Coccomyxa</taxon>
    </lineage>
</organism>
<evidence type="ECO:0000259" key="13">
    <source>
        <dbReference type="Pfam" id="PF03801"/>
    </source>
</evidence>
<keyword evidence="6 11" id="KW-0175">Coiled coil</keyword>
<feature type="coiled-coil region" evidence="11">
    <location>
        <begin position="245"/>
        <end position="338"/>
    </location>
</feature>
<keyword evidence="16" id="KW-1185">Reference proteome</keyword>
<keyword evidence="4 10" id="KW-0498">Mitosis</keyword>
<evidence type="ECO:0000259" key="14">
    <source>
        <dbReference type="Pfam" id="PF24487"/>
    </source>
</evidence>
<evidence type="ECO:0000256" key="11">
    <source>
        <dbReference type="SAM" id="Coils"/>
    </source>
</evidence>
<keyword evidence="3 10" id="KW-0132">Cell division</keyword>
<feature type="coiled-coil region" evidence="11">
    <location>
        <begin position="479"/>
        <end position="513"/>
    </location>
</feature>
<protein>
    <recommendedName>
        <fullName evidence="10">Kinetochore protein NDC80</fullName>
    </recommendedName>
</protein>
<evidence type="ECO:0000313" key="16">
    <source>
        <dbReference type="Proteomes" id="UP001491310"/>
    </source>
</evidence>
<dbReference type="InterPro" id="IPR038273">
    <property type="entry name" value="Ndc80_sf"/>
</dbReference>
<keyword evidence="7 10" id="KW-0539">Nucleus</keyword>
<feature type="domain" description="Kinetochore protein Ndc80 CH" evidence="13">
    <location>
        <begin position="66"/>
        <end position="190"/>
    </location>
</feature>
<dbReference type="Pfam" id="PF03801">
    <property type="entry name" value="Ndc80_HEC"/>
    <property type="match status" value="1"/>
</dbReference>
<evidence type="ECO:0000256" key="6">
    <source>
        <dbReference type="ARBA" id="ARBA00023054"/>
    </source>
</evidence>
<name>A0ABR2YFA7_9CHLO</name>
<reference evidence="15 16" key="1">
    <citation type="journal article" date="2024" name="Nat. Commun.">
        <title>Phylogenomics reveals the evolutionary origins of lichenization in chlorophyte algae.</title>
        <authorList>
            <person name="Puginier C."/>
            <person name="Libourel C."/>
            <person name="Otte J."/>
            <person name="Skaloud P."/>
            <person name="Haon M."/>
            <person name="Grisel S."/>
            <person name="Petersen M."/>
            <person name="Berrin J.G."/>
            <person name="Delaux P.M."/>
            <person name="Dal Grande F."/>
            <person name="Keller J."/>
        </authorList>
    </citation>
    <scope>NUCLEOTIDE SEQUENCE [LARGE SCALE GENOMIC DNA]</scope>
    <source>
        <strain evidence="15 16">SAG 216-7</strain>
    </source>
</reference>
<dbReference type="InterPro" id="IPR057091">
    <property type="entry name" value="NDC80_loop"/>
</dbReference>
<evidence type="ECO:0000256" key="12">
    <source>
        <dbReference type="SAM" id="MobiDB-lite"/>
    </source>
</evidence>
<evidence type="ECO:0000256" key="5">
    <source>
        <dbReference type="ARBA" id="ARBA00022838"/>
    </source>
</evidence>
<comment type="subunit">
    <text evidence="10">Component of the NDC80 complex.</text>
</comment>
<dbReference type="PANTHER" id="PTHR10643:SF2">
    <property type="entry name" value="KINETOCHORE PROTEIN NDC80 HOMOLOG"/>
    <property type="match status" value="1"/>
</dbReference>
<evidence type="ECO:0000313" key="15">
    <source>
        <dbReference type="EMBL" id="KAK9904158.1"/>
    </source>
</evidence>
<keyword evidence="5 10" id="KW-0995">Kinetochore</keyword>
<gene>
    <name evidence="15" type="ORF">WJX75_005515</name>
</gene>
<feature type="domain" description="Kinetochore protein NDC80 loop region" evidence="14">
    <location>
        <begin position="381"/>
        <end position="592"/>
    </location>
</feature>
<evidence type="ECO:0000256" key="7">
    <source>
        <dbReference type="ARBA" id="ARBA00023242"/>
    </source>
</evidence>
<keyword evidence="8 10" id="KW-0131">Cell cycle</keyword>
<comment type="caution">
    <text evidence="15">The sequence shown here is derived from an EMBL/GenBank/DDBJ whole genome shotgun (WGS) entry which is preliminary data.</text>
</comment>
<evidence type="ECO:0000256" key="4">
    <source>
        <dbReference type="ARBA" id="ARBA00022776"/>
    </source>
</evidence>
<keyword evidence="9 10" id="KW-0137">Centromere</keyword>
<evidence type="ECO:0000256" key="9">
    <source>
        <dbReference type="ARBA" id="ARBA00023328"/>
    </source>
</evidence>
<keyword evidence="2 10" id="KW-0158">Chromosome</keyword>
<evidence type="ECO:0000256" key="10">
    <source>
        <dbReference type="RuleBase" id="RU368072"/>
    </source>
</evidence>
<evidence type="ECO:0000256" key="2">
    <source>
        <dbReference type="ARBA" id="ARBA00022454"/>
    </source>
</evidence>
<evidence type="ECO:0000256" key="1">
    <source>
        <dbReference type="ARBA" id="ARBA00007050"/>
    </source>
</evidence>
<sequence>MSTNNRRQTLGGLSPAVMNSRQSMGAARIAMEGKTAGKGPLLSGRPSMFQGNVRLAGPATAAPRRSSAHAKAGGPKHDPRRIGDKAYQANCIRTLIAYLSTHGYDQPLTPKMLANPMGKDVINIMHFLMRQVDPHLKNQGKIEDEVPALFKRLRYPYTISKSALFAVGSPHTWPGLLAALVWLTELLYYEEKAEQVREQTFDEKARSESDFFNYVSTAYRHFLSGNDEECAAVDEAQTRVFHDRAEATQTRNAELQQENERLAAEVEAMRSSPSSLAEARAKHQEHLSDRDKFRKLLDNLQSHKEGLQRKVAERTADLRSKQQQLAAIEQENAEMRAKIAAQTVSRDDVIRMNAERVKQEQRLGAVAAQREALDARVADQERACERRLDDLDAALQTYHTAADRLQLIPASAKRAAGIQYEISLDRSGTTASELVNVDLKGVVKAGLVRVREGSGGRARELAEEALALQEGLDGAQHTLTERAEEIAALSTQVAQLERQLAASKEAMEADIRAKAVEADALKGVVDELRNATCHTIAGSEAAILALQGQAEEVVRANEAEAEQLNGDLAEALQALLDHKLHLQRTLEHTHSHLHSTLDTVAAAPL</sequence>
<dbReference type="Proteomes" id="UP001491310">
    <property type="component" value="Unassembled WGS sequence"/>
</dbReference>
<dbReference type="Gene3D" id="1.10.418.30">
    <property type="entry name" value="Ncd80 complex, Ncd80 subunit"/>
    <property type="match status" value="1"/>
</dbReference>
<comment type="function">
    <text evidence="10">Acts as a component of the essential kinetochore-associated NDC80 complex, which is required for chromosome segregation and spindle checkpoint activity.</text>
</comment>
<proteinExistence type="inferred from homology"/>
<dbReference type="Gene3D" id="6.10.250.1950">
    <property type="match status" value="1"/>
</dbReference>